<dbReference type="GO" id="GO:0050661">
    <property type="term" value="F:NADP binding"/>
    <property type="evidence" value="ECO:0007669"/>
    <property type="project" value="InterPro"/>
</dbReference>
<keyword evidence="3" id="KW-0520">NAD</keyword>
<organism evidence="7 8">
    <name type="scientific">Weizmannia acidilactici</name>
    <dbReference type="NCBI Taxonomy" id="2607726"/>
    <lineage>
        <taxon>Bacteria</taxon>
        <taxon>Bacillati</taxon>
        <taxon>Bacillota</taxon>
        <taxon>Bacilli</taxon>
        <taxon>Bacillales</taxon>
        <taxon>Bacillaceae</taxon>
        <taxon>Heyndrickxia</taxon>
    </lineage>
</organism>
<keyword evidence="8" id="KW-1185">Reference proteome</keyword>
<protein>
    <submittedName>
        <fullName evidence="7">3-hydroxy acid dehydrogenase</fullName>
    </submittedName>
</protein>
<dbReference type="Gene3D" id="3.40.50.720">
    <property type="entry name" value="NAD(P)-binding Rossmann-like Domain"/>
    <property type="match status" value="1"/>
</dbReference>
<reference evidence="7 8" key="1">
    <citation type="submission" date="2019-09" db="EMBL/GenBank/DDBJ databases">
        <title>Draft genome sequence of Bacillus sp. JC-7.</title>
        <authorList>
            <person name="Tanaka N."/>
            <person name="Shiwa Y."/>
            <person name="Fujita N."/>
            <person name="Tanasupawat S."/>
        </authorList>
    </citation>
    <scope>NUCLEOTIDE SEQUENCE [LARGE SCALE GENOMIC DNA]</scope>
    <source>
        <strain evidence="7 8">JC-7</strain>
    </source>
</reference>
<dbReference type="GO" id="GO:0016491">
    <property type="term" value="F:oxidoreductase activity"/>
    <property type="evidence" value="ECO:0007669"/>
    <property type="project" value="UniProtKB-KW"/>
</dbReference>
<dbReference type="PANTHER" id="PTHR43580:SF2">
    <property type="entry name" value="CYTOKINE-LIKE NUCLEAR FACTOR N-PAC"/>
    <property type="match status" value="1"/>
</dbReference>
<dbReference type="InterPro" id="IPR051265">
    <property type="entry name" value="HIBADH-related_NP60_sf"/>
</dbReference>
<evidence type="ECO:0000259" key="5">
    <source>
        <dbReference type="Pfam" id="PF03446"/>
    </source>
</evidence>
<proteinExistence type="inferred from homology"/>
<dbReference type="GO" id="GO:0051287">
    <property type="term" value="F:NAD binding"/>
    <property type="evidence" value="ECO:0007669"/>
    <property type="project" value="InterPro"/>
</dbReference>
<evidence type="ECO:0000256" key="1">
    <source>
        <dbReference type="ARBA" id="ARBA00009080"/>
    </source>
</evidence>
<sequence length="289" mass="31001">MKIGWIGLGHMGSPMAKRILNAKFELFVYNRTQSKTEELASSGATVCTSPQEIAEKADVIVTMLTDNAAVEEVLRAENGILSGLSEGKTVIDMSTVSPDDSVRFAEWVKAKGGHFMDAPVSGSVQPAKEGNLVILVGGEKEQVDVCRPIFDVLGKTVIHFGENGKGSAAKLSINLLLGLIIQGASEALLLGEKLGLKKENIIEMISASACNTPIFQMKKNAFLNETFPATFMLELMSKDLGLAKAEIEKNAMSLPLAGAVEETYRNAKANGAGKEDVAAVYRELKHLNF</sequence>
<dbReference type="InterPro" id="IPR013328">
    <property type="entry name" value="6PGD_dom2"/>
</dbReference>
<dbReference type="PANTHER" id="PTHR43580">
    <property type="entry name" value="OXIDOREDUCTASE GLYR1-RELATED"/>
    <property type="match status" value="1"/>
</dbReference>
<dbReference type="InterPro" id="IPR015815">
    <property type="entry name" value="HIBADH-related"/>
</dbReference>
<evidence type="ECO:0000256" key="4">
    <source>
        <dbReference type="PIRSR" id="PIRSR000103-1"/>
    </source>
</evidence>
<dbReference type="Pfam" id="PF03446">
    <property type="entry name" value="NAD_binding_2"/>
    <property type="match status" value="1"/>
</dbReference>
<name>A0A5J4JEW7_9BACI</name>
<keyword evidence="2" id="KW-0560">Oxidoreductase</keyword>
<dbReference type="SUPFAM" id="SSF51735">
    <property type="entry name" value="NAD(P)-binding Rossmann-fold domains"/>
    <property type="match status" value="1"/>
</dbReference>
<dbReference type="InterPro" id="IPR006115">
    <property type="entry name" value="6PGDH_NADP-bd"/>
</dbReference>
<dbReference type="Proteomes" id="UP000391919">
    <property type="component" value="Unassembled WGS sequence"/>
</dbReference>
<evidence type="ECO:0000256" key="2">
    <source>
        <dbReference type="ARBA" id="ARBA00023002"/>
    </source>
</evidence>
<dbReference type="Gene3D" id="1.10.1040.10">
    <property type="entry name" value="N-(1-d-carboxylethyl)-l-norvaline Dehydrogenase, domain 2"/>
    <property type="match status" value="1"/>
</dbReference>
<evidence type="ECO:0000313" key="8">
    <source>
        <dbReference type="Proteomes" id="UP000391919"/>
    </source>
</evidence>
<comment type="caution">
    <text evidence="7">The sequence shown here is derived from an EMBL/GenBank/DDBJ whole genome shotgun (WGS) entry which is preliminary data.</text>
</comment>
<dbReference type="InterPro" id="IPR008927">
    <property type="entry name" value="6-PGluconate_DH-like_C_sf"/>
</dbReference>
<dbReference type="SUPFAM" id="SSF48179">
    <property type="entry name" value="6-phosphogluconate dehydrogenase C-terminal domain-like"/>
    <property type="match status" value="1"/>
</dbReference>
<evidence type="ECO:0000313" key="7">
    <source>
        <dbReference type="EMBL" id="GER68878.1"/>
    </source>
</evidence>
<gene>
    <name evidence="7" type="ORF">BpJC7_01810</name>
</gene>
<accession>A0A5J4JEW7</accession>
<dbReference type="AlphaFoldDB" id="A0A5J4JEW7"/>
<feature type="domain" description="3-hydroxyisobutyrate dehydrogenase-like NAD-binding" evidence="6">
    <location>
        <begin position="164"/>
        <end position="283"/>
    </location>
</feature>
<dbReference type="InterPro" id="IPR036291">
    <property type="entry name" value="NAD(P)-bd_dom_sf"/>
</dbReference>
<evidence type="ECO:0000259" key="6">
    <source>
        <dbReference type="Pfam" id="PF14833"/>
    </source>
</evidence>
<dbReference type="Pfam" id="PF14833">
    <property type="entry name" value="NAD_binding_11"/>
    <property type="match status" value="1"/>
</dbReference>
<evidence type="ECO:0000256" key="3">
    <source>
        <dbReference type="ARBA" id="ARBA00023027"/>
    </source>
</evidence>
<dbReference type="PIRSF" id="PIRSF000103">
    <property type="entry name" value="HIBADH"/>
    <property type="match status" value="1"/>
</dbReference>
<dbReference type="InterPro" id="IPR029154">
    <property type="entry name" value="HIBADH-like_NADP-bd"/>
</dbReference>
<comment type="similarity">
    <text evidence="1">Belongs to the HIBADH-related family.</text>
</comment>
<feature type="domain" description="6-phosphogluconate dehydrogenase NADP-binding" evidence="5">
    <location>
        <begin position="2"/>
        <end position="161"/>
    </location>
</feature>
<feature type="active site" evidence="4">
    <location>
        <position position="170"/>
    </location>
</feature>
<dbReference type="EMBL" id="BKZQ01000002">
    <property type="protein sequence ID" value="GER68878.1"/>
    <property type="molecule type" value="Genomic_DNA"/>
</dbReference>